<accession>A0ABR2KKJ5</accession>
<reference evidence="1 2" key="1">
    <citation type="submission" date="2024-04" db="EMBL/GenBank/DDBJ databases">
        <title>Tritrichomonas musculus Genome.</title>
        <authorList>
            <person name="Alves-Ferreira E."/>
            <person name="Grigg M."/>
            <person name="Lorenzi H."/>
            <person name="Galac M."/>
        </authorList>
    </citation>
    <scope>NUCLEOTIDE SEQUENCE [LARGE SCALE GENOMIC DNA]</scope>
    <source>
        <strain evidence="1 2">EAF2021</strain>
    </source>
</reference>
<organism evidence="1 2">
    <name type="scientific">Tritrichomonas musculus</name>
    <dbReference type="NCBI Taxonomy" id="1915356"/>
    <lineage>
        <taxon>Eukaryota</taxon>
        <taxon>Metamonada</taxon>
        <taxon>Parabasalia</taxon>
        <taxon>Tritrichomonadida</taxon>
        <taxon>Tritrichomonadidae</taxon>
        <taxon>Tritrichomonas</taxon>
    </lineage>
</organism>
<gene>
    <name evidence="1" type="ORF">M9Y10_028888</name>
</gene>
<dbReference type="EMBL" id="JAPFFF010000004">
    <property type="protein sequence ID" value="KAK8891668.1"/>
    <property type="molecule type" value="Genomic_DNA"/>
</dbReference>
<name>A0ABR2KKJ5_9EUKA</name>
<evidence type="ECO:0000313" key="1">
    <source>
        <dbReference type="EMBL" id="KAK8891668.1"/>
    </source>
</evidence>
<comment type="caution">
    <text evidence="1">The sequence shown here is derived from an EMBL/GenBank/DDBJ whole genome shotgun (WGS) entry which is preliminary data.</text>
</comment>
<sequence length="85" mass="10482">MTTKPVEPSEFKFKEVTFTEPKYRKQAFYNTEVEEEEEEKEEVWEFDDCGLPEDIFLEEIKKYLKKYKNPTREEVQEHLRMLKPK</sequence>
<keyword evidence="2" id="KW-1185">Reference proteome</keyword>
<dbReference type="Proteomes" id="UP001470230">
    <property type="component" value="Unassembled WGS sequence"/>
</dbReference>
<proteinExistence type="predicted"/>
<evidence type="ECO:0000313" key="2">
    <source>
        <dbReference type="Proteomes" id="UP001470230"/>
    </source>
</evidence>
<protein>
    <submittedName>
        <fullName evidence="1">Uncharacterized protein</fullName>
    </submittedName>
</protein>